<sequence>MIEHAFWFYVVNAALVAMALGLFFHITARFLATPRRQRRLAALIFTAPGLVGAMLVGLNFSKLVPSCRPRATAAISRWSWSPTP</sequence>
<name>A0A974S895_9CAUL</name>
<feature type="transmembrane region" description="Helical" evidence="1">
    <location>
        <begin position="40"/>
        <end position="60"/>
    </location>
</feature>
<keyword evidence="1" id="KW-1133">Transmembrane helix</keyword>
<proteinExistence type="predicted"/>
<reference evidence="2" key="1">
    <citation type="submission" date="2021-01" db="EMBL/GenBank/DDBJ databases">
        <title>Genome sequence of Phenylobacterium sp. 20VBR1 isolated from a valley glaceir, Ny-Alesund, Svalbard.</title>
        <authorList>
            <person name="Thomas F.A."/>
            <person name="Krishnan K.P."/>
            <person name="Sinha R.K."/>
        </authorList>
    </citation>
    <scope>NUCLEOTIDE SEQUENCE</scope>
    <source>
        <strain evidence="2">20VBR1</strain>
    </source>
</reference>
<feature type="transmembrane region" description="Helical" evidence="1">
    <location>
        <begin position="6"/>
        <end position="28"/>
    </location>
</feature>
<keyword evidence="1" id="KW-0472">Membrane</keyword>
<protein>
    <submittedName>
        <fullName evidence="2">Uncharacterized protein</fullName>
    </submittedName>
</protein>
<organism evidence="2">
    <name type="scientific">Phenylobacterium glaciei</name>
    <dbReference type="NCBI Taxonomy" id="2803784"/>
    <lineage>
        <taxon>Bacteria</taxon>
        <taxon>Pseudomonadati</taxon>
        <taxon>Pseudomonadota</taxon>
        <taxon>Alphaproteobacteria</taxon>
        <taxon>Caulobacterales</taxon>
        <taxon>Caulobacteraceae</taxon>
        <taxon>Phenylobacterium</taxon>
    </lineage>
</organism>
<accession>A0A974S895</accession>
<dbReference type="AlphaFoldDB" id="A0A974S895"/>
<gene>
    <name evidence="2" type="ORF">JKL49_21615</name>
</gene>
<evidence type="ECO:0000256" key="1">
    <source>
        <dbReference type="SAM" id="Phobius"/>
    </source>
</evidence>
<dbReference type="EMBL" id="CP068570">
    <property type="protein sequence ID" value="QQZ49531.1"/>
    <property type="molecule type" value="Genomic_DNA"/>
</dbReference>
<keyword evidence="1" id="KW-0812">Transmembrane</keyword>
<evidence type="ECO:0000313" key="2">
    <source>
        <dbReference type="EMBL" id="QQZ49531.1"/>
    </source>
</evidence>